<evidence type="ECO:0000313" key="2">
    <source>
        <dbReference type="Proteomes" id="UP000324222"/>
    </source>
</evidence>
<dbReference type="EMBL" id="VSRR010000027">
    <property type="protein sequence ID" value="MPC08386.1"/>
    <property type="molecule type" value="Genomic_DNA"/>
</dbReference>
<accession>A0A5B7CJ15</accession>
<dbReference type="Proteomes" id="UP000324222">
    <property type="component" value="Unassembled WGS sequence"/>
</dbReference>
<protein>
    <submittedName>
        <fullName evidence="1">Uncharacterized protein</fullName>
    </submittedName>
</protein>
<proteinExistence type="predicted"/>
<name>A0A5B7CJ15_PORTR</name>
<keyword evidence="2" id="KW-1185">Reference proteome</keyword>
<gene>
    <name evidence="1" type="ORF">E2C01_000972</name>
</gene>
<sequence>MFPGTRTNPRLGATQTQVIFKVILLPVTGSRYTVIEQYDTFSSLFTWTMFSADSTPLLCRPATHRAFTCTRWEQRVSAMTSRTAPPCGEAYVTRGIDRDARCY</sequence>
<comment type="caution">
    <text evidence="1">The sequence shown here is derived from an EMBL/GenBank/DDBJ whole genome shotgun (WGS) entry which is preliminary data.</text>
</comment>
<reference evidence="1 2" key="1">
    <citation type="submission" date="2019-05" db="EMBL/GenBank/DDBJ databases">
        <title>Another draft genome of Portunus trituberculatus and its Hox gene families provides insights of decapod evolution.</title>
        <authorList>
            <person name="Jeong J.-H."/>
            <person name="Song I."/>
            <person name="Kim S."/>
            <person name="Choi T."/>
            <person name="Kim D."/>
            <person name="Ryu S."/>
            <person name="Kim W."/>
        </authorList>
    </citation>
    <scope>NUCLEOTIDE SEQUENCE [LARGE SCALE GENOMIC DNA]</scope>
    <source>
        <tissue evidence="1">Muscle</tissue>
    </source>
</reference>
<dbReference type="AlphaFoldDB" id="A0A5B7CJ15"/>
<evidence type="ECO:0000313" key="1">
    <source>
        <dbReference type="EMBL" id="MPC08386.1"/>
    </source>
</evidence>
<organism evidence="1 2">
    <name type="scientific">Portunus trituberculatus</name>
    <name type="common">Swimming crab</name>
    <name type="synonym">Neptunus trituberculatus</name>
    <dbReference type="NCBI Taxonomy" id="210409"/>
    <lineage>
        <taxon>Eukaryota</taxon>
        <taxon>Metazoa</taxon>
        <taxon>Ecdysozoa</taxon>
        <taxon>Arthropoda</taxon>
        <taxon>Crustacea</taxon>
        <taxon>Multicrustacea</taxon>
        <taxon>Malacostraca</taxon>
        <taxon>Eumalacostraca</taxon>
        <taxon>Eucarida</taxon>
        <taxon>Decapoda</taxon>
        <taxon>Pleocyemata</taxon>
        <taxon>Brachyura</taxon>
        <taxon>Eubrachyura</taxon>
        <taxon>Portunoidea</taxon>
        <taxon>Portunidae</taxon>
        <taxon>Portuninae</taxon>
        <taxon>Portunus</taxon>
    </lineage>
</organism>